<evidence type="ECO:0000313" key="56">
    <source>
        <dbReference type="Proteomes" id="UP000566721"/>
    </source>
</evidence>
<dbReference type="EMBL" id="DAAIHR010000014">
    <property type="protein sequence ID" value="HAB8399466.1"/>
    <property type="molecule type" value="Genomic_DNA"/>
</dbReference>
<dbReference type="EMBL" id="AAAIXK010000002">
    <property type="protein sequence ID" value="EAC5549875.1"/>
    <property type="molecule type" value="Genomic_DNA"/>
</dbReference>
<dbReference type="EMBL" id="AACKDQ010000032">
    <property type="protein sequence ID" value="EAK9317922.1"/>
    <property type="molecule type" value="Genomic_DNA"/>
</dbReference>
<dbReference type="EMBL" id="AABAWE010000004">
    <property type="protein sequence ID" value="EAG2087278.1"/>
    <property type="molecule type" value="Genomic_DNA"/>
</dbReference>
<evidence type="ECO:0000313" key="50">
    <source>
        <dbReference type="Proteomes" id="UP000489121"/>
    </source>
</evidence>
<accession>A0A5Y1IZL0</accession>
<evidence type="ECO:0000313" key="27">
    <source>
        <dbReference type="EMBL" id="HAB8556877.1"/>
    </source>
</evidence>
<dbReference type="Proteomes" id="UP000331186">
    <property type="component" value="Unassembled WGS sequence"/>
</dbReference>
<evidence type="ECO:0000313" key="9">
    <source>
        <dbReference type="EMBL" id="EAG2245466.1"/>
    </source>
</evidence>
<dbReference type="Proteomes" id="UP000460224">
    <property type="component" value="Unassembled WGS sequence"/>
</dbReference>
<dbReference type="EMBL" id="AABGUK010000003">
    <property type="protein sequence ID" value="EAH4241997.1"/>
    <property type="molecule type" value="Genomic_DNA"/>
</dbReference>
<evidence type="ECO:0000313" key="38">
    <source>
        <dbReference type="Proteomes" id="UP000364988"/>
    </source>
</evidence>
<dbReference type="Proteomes" id="UP000344343">
    <property type="component" value="Unassembled WGS sequence"/>
</dbReference>
<comment type="caution">
    <text evidence="16">The sequence shown here is derived from an EMBL/GenBank/DDBJ whole genome shotgun (WGS) entry which is preliminary data.</text>
</comment>
<reference evidence="21 38" key="5">
    <citation type="submission" date="2019-09" db="EMBL/GenBank/DDBJ databases">
        <authorList>
            <consortium name="GenomeTrakr network: Whole genome sequencing for foodborne pathogen traceback"/>
        </authorList>
    </citation>
    <scope>NUCLEOTIDE SEQUENCE [LARGE SCALE GENOMIC DNA]</scope>
    <source>
        <strain evidence="21 38">FLAG-55987</strain>
        <strain evidence="17 43">PHLUSALM00088</strain>
    </source>
</reference>
<dbReference type="Proteomes" id="UP000350032">
    <property type="component" value="Unassembled WGS sequence"/>
</dbReference>
<evidence type="ECO:0000313" key="45">
    <source>
        <dbReference type="Proteomes" id="UP000455569"/>
    </source>
</evidence>
<evidence type="ECO:0000313" key="3">
    <source>
        <dbReference type="EMBL" id="EAC6548827.1"/>
    </source>
</evidence>
<dbReference type="NCBIfam" id="TIGR01637">
    <property type="entry name" value="phage_arpU"/>
    <property type="match status" value="1"/>
</dbReference>
<dbReference type="EMBL" id="AABBHO010000032">
    <property type="protein sequence ID" value="EAG2997772.1"/>
    <property type="molecule type" value="Genomic_DNA"/>
</dbReference>
<dbReference type="EMBL" id="AABCVX010000003">
    <property type="protein sequence ID" value="EAG6169052.1"/>
    <property type="molecule type" value="Genomic_DNA"/>
</dbReference>
<dbReference type="Proteomes" id="UP000844415">
    <property type="component" value="Unassembled WGS sequence"/>
</dbReference>
<dbReference type="Proteomes" id="UP000527632">
    <property type="component" value="Unassembled WGS sequence"/>
</dbReference>
<dbReference type="Proteomes" id="UP000478704">
    <property type="component" value="Unassembled WGS sequence"/>
</dbReference>
<dbReference type="Proteomes" id="UP000337746">
    <property type="component" value="Unassembled WGS sequence"/>
</dbReference>
<evidence type="ECO:0000313" key="30">
    <source>
        <dbReference type="EMBL" id="KAA9448925.1"/>
    </source>
</evidence>
<reference evidence="32 35" key="3">
    <citation type="submission" date="2018-06" db="EMBL/GenBank/DDBJ databases">
        <authorList>
            <consortium name="GenomeTrakr: Next Generation Sequencing Network for Food Pathogen Tracability"/>
        </authorList>
    </citation>
    <scope>NUCLEOTIDE SEQUENCE [LARGE SCALE GENOMIC DNA]</scope>
    <source>
        <strain evidence="11 55">10B02965A-1</strain>
        <strain evidence="13 53">CFSAN063727</strain>
        <strain evidence="23 45">CFSAN102901</strain>
        <strain evidence="2 39">FDA00007096</strain>
        <strain evidence="9">FDA00011243</strain>
        <strain evidence="3 31">FDA00013332</strain>
        <strain evidence="7 34">FDA00013853</strain>
        <strain evidence="18 44">FDA00014336</strain>
        <strain evidence="20 41">FDA00014370</strain>
        <strain evidence="19 42">FDA00014392</strain>
        <strain evidence="25">FDA00015054</strain>
        <strain evidence="12 54">FDA1005580-S054-001</strain>
        <strain evidence="48">FDA1090798-S029-001</strain>
        <strain evidence="49">FDA956581-098-004</strain>
        <strain evidence="10 51">FDA960927-006-004</strain>
        <strain evidence="14 56">FLAG-38921</strain>
        <strain evidence="8 32">FLAG-54356</strain>
        <strain evidence="6 40">FSIS31901579</strain>
        <strain evidence="15 52">LS1344</strain>
        <strain evidence="24 47">OSF101448</strain>
        <strain evidence="5 35">VA-WGS-00405</strain>
    </source>
</reference>
<evidence type="ECO:0000313" key="39">
    <source>
        <dbReference type="Proteomes" id="UP000365297"/>
    </source>
</evidence>
<evidence type="ECO:0000313" key="11">
    <source>
        <dbReference type="EMBL" id="EAG2997772.1"/>
    </source>
</evidence>
<evidence type="ECO:0000313" key="18">
    <source>
        <dbReference type="EMBL" id="ECB9473546.1"/>
    </source>
</evidence>
<evidence type="ECO:0000313" key="14">
    <source>
        <dbReference type="EMBL" id="EAG6169052.1"/>
    </source>
</evidence>
<dbReference type="EMBL" id="AAAKQF010000002">
    <property type="protein sequence ID" value="EAC9039112.1"/>
    <property type="molecule type" value="Genomic_DNA"/>
</dbReference>
<evidence type="ECO:0000313" key="33">
    <source>
        <dbReference type="Proteomes" id="UP000339309"/>
    </source>
</evidence>
<evidence type="ECO:0000313" key="17">
    <source>
        <dbReference type="EMBL" id="EAK9317922.1"/>
    </source>
</evidence>
<name>A0A5Y1IZL0_LISMN</name>
<dbReference type="Proteomes" id="UP000840197">
    <property type="component" value="Unassembled WGS sequence"/>
</dbReference>
<evidence type="ECO:0000313" key="12">
    <source>
        <dbReference type="EMBL" id="EAG4330239.1"/>
    </source>
</evidence>
<reference evidence="16 36" key="4">
    <citation type="submission" date="2018-10" db="EMBL/GenBank/DDBJ databases">
        <authorList>
            <consortium name="PulseNet: The National Subtyping Network for Foodborne Disease Surveillance"/>
            <person name="Tarr C.L."/>
            <person name="Trees E."/>
            <person name="Katz L.S."/>
            <person name="Carleton-Romer H.A."/>
            <person name="Stroika S."/>
            <person name="Kucerova Z."/>
            <person name="Roache K.F."/>
            <person name="Sabol A.L."/>
            <person name="Besser J."/>
            <person name="Gerner-Smidt P."/>
        </authorList>
    </citation>
    <scope>NUCLEOTIDE SEQUENCE [LARGE SCALE GENOMIC DNA]</scope>
    <source>
        <strain evidence="1 33">2015L-6227</strain>
        <strain evidence="4 37">PNUSAL000910</strain>
        <strain evidence="16 36">PNUSAL004402</strain>
        <strain evidence="22 50">PNUSAL005692</strain>
    </source>
</reference>
<evidence type="ECO:0000313" key="37">
    <source>
        <dbReference type="Proteomes" id="UP000354255"/>
    </source>
</evidence>
<evidence type="ECO:0000313" key="34">
    <source>
        <dbReference type="Proteomes" id="UP000344343"/>
    </source>
</evidence>
<evidence type="ECO:0000313" key="25">
    <source>
        <dbReference type="EMBL" id="EDP8513812.1"/>
    </source>
</evidence>
<evidence type="ECO:0000313" key="47">
    <source>
        <dbReference type="Proteomes" id="UP000467347"/>
    </source>
</evidence>
<evidence type="ECO:0000313" key="48">
    <source>
        <dbReference type="Proteomes" id="UP000478704"/>
    </source>
</evidence>
<organism evidence="16 36">
    <name type="scientific">Listeria monocytogenes</name>
    <dbReference type="NCBI Taxonomy" id="1639"/>
    <lineage>
        <taxon>Bacteria</taxon>
        <taxon>Bacillati</taxon>
        <taxon>Bacillota</taxon>
        <taxon>Bacilli</taxon>
        <taxon>Bacillales</taxon>
        <taxon>Listeriaceae</taxon>
        <taxon>Listeria</taxon>
    </lineage>
</organism>
<sequence>MLTGNKISLTPIGHLVQFYLGILNDMKALHRFILIKCYIDKQKDILTMMEIPYEIAQFKRIKKHAVLSLAEKLEMIVEKN</sequence>
<dbReference type="Proteomes" id="UP000540117">
    <property type="component" value="Unassembled WGS sequence"/>
</dbReference>
<evidence type="ECO:0000313" key="26">
    <source>
        <dbReference type="EMBL" id="HAB8399466.1"/>
    </source>
</evidence>
<dbReference type="EMBL" id="AABAYG010000004">
    <property type="protein sequence ID" value="EAG2245466.1"/>
    <property type="molecule type" value="Genomic_DNA"/>
</dbReference>
<dbReference type="EMBL" id="AABBZO010000022">
    <property type="protein sequence ID" value="EAG4463468.1"/>
    <property type="molecule type" value="Genomic_DNA"/>
</dbReference>
<dbReference type="AlphaFoldDB" id="A0A5Y1IZL0"/>
<dbReference type="EMBL" id="AACJYH010000006">
    <property type="protein sequence ID" value="EAK8897914.1"/>
    <property type="molecule type" value="Genomic_DNA"/>
</dbReference>
<dbReference type="Proteomes" id="UP000841146">
    <property type="component" value="Unassembled WGS sequence"/>
</dbReference>
<reference evidence="26" key="6">
    <citation type="submission" date="2020-01" db="EMBL/GenBank/DDBJ databases">
        <authorList>
            <consortium name="NCBI Pathogen Detection Project"/>
        </authorList>
    </citation>
    <scope>NUCLEOTIDE SEQUENCE</scope>
    <source>
        <strain evidence="27">CFIAFB20100120</strain>
        <strain evidence="26">CFIAFB20130012</strain>
        <strain evidence="29">CFIAFB20170037</strain>
        <strain evidence="28">CFIAFB20170045</strain>
    </source>
</reference>
<evidence type="ECO:0000313" key="59">
    <source>
        <dbReference type="Proteomes" id="UP000844415"/>
    </source>
</evidence>
<gene>
    <name evidence="1" type="ORF">ABZ57_03255</name>
    <name evidence="2" type="ORF">ARY78_05425</name>
    <name evidence="10" type="ORF">B1N52_13660</name>
    <name evidence="9" type="ORF">B1S26_08660</name>
    <name evidence="11" type="ORF">B5K54_10815</name>
    <name evidence="8" type="ORF">BCZ21_08410</name>
    <name evidence="13" type="ORF">CA369_14360</name>
    <name evidence="12" type="ORF">CAV64_03170</name>
    <name evidence="16" type="ORF">D7104_09350</name>
    <name evidence="30" type="ORF">DCK61_08635</name>
    <name evidence="14" type="ORF">DCT16_06625</name>
    <name evidence="3" type="ORF">DU018_10740</name>
    <name evidence="15" type="ORF">E5F58_08400</name>
    <name evidence="7" type="ORF">EX365_05865</name>
    <name evidence="6" type="ORF">EXZ73_13535</name>
    <name evidence="21" type="ORF">F6436_14475</name>
    <name evidence="22" type="ORF">F6515_15480</name>
    <name evidence="17" type="ORF">FA835_12540</name>
    <name evidence="19" type="ORF">FLQ97_15345</name>
    <name evidence="18" type="ORF">FLR03_07590</name>
    <name evidence="20" type="ORF">FNX40_08205</name>
    <name evidence="25" type="ORF">G3O21_001214</name>
    <name evidence="24" type="ORF">GJW51_05525</name>
    <name evidence="23" type="ORF">GQG13_07030</name>
    <name evidence="26" type="ORF">GYR60_13130</name>
    <name evidence="27" type="ORF">GYS09_06145</name>
    <name evidence="28" type="ORF">GYX23_07255</name>
    <name evidence="29" type="ORF">GYY14_06770</name>
    <name evidence="4" type="ORF">KV70_02760</name>
    <name evidence="5" type="ORF">UI29_06925</name>
</gene>
<dbReference type="Proteomes" id="UP000365297">
    <property type="component" value="Unassembled WGS sequence"/>
</dbReference>
<evidence type="ECO:0000313" key="22">
    <source>
        <dbReference type="EMBL" id="ECY9784377.1"/>
    </source>
</evidence>
<dbReference type="EMBL" id="DAAJFY010000003">
    <property type="protein sequence ID" value="HAC0275082.1"/>
    <property type="molecule type" value="Genomic_DNA"/>
</dbReference>
<dbReference type="Proteomes" id="UP000481141">
    <property type="component" value="Unassembled WGS sequence"/>
</dbReference>
<evidence type="ECO:0000313" key="1">
    <source>
        <dbReference type="EMBL" id="EAC4551488.1"/>
    </source>
</evidence>
<dbReference type="EMBL" id="AANCRK010000003">
    <property type="protein sequence ID" value="EDN7714868.1"/>
    <property type="molecule type" value="Genomic_DNA"/>
</dbReference>
<evidence type="ECO:0000313" key="52">
    <source>
        <dbReference type="Proteomes" id="UP000527632"/>
    </source>
</evidence>
<evidence type="ECO:0000313" key="32">
    <source>
        <dbReference type="Proteomes" id="UP000337746"/>
    </source>
</evidence>
<evidence type="ECO:0000313" key="36">
    <source>
        <dbReference type="Proteomes" id="UP000350032"/>
    </source>
</evidence>
<evidence type="ECO:0000313" key="53">
    <source>
        <dbReference type="Proteomes" id="UP000528151"/>
    </source>
</evidence>
<dbReference type="Proteomes" id="UP000566721">
    <property type="component" value="Unassembled WGS sequence"/>
</dbReference>
<dbReference type="Proteomes" id="UP000549379">
    <property type="component" value="Unassembled WGS sequence"/>
</dbReference>
<dbReference type="EMBL" id="DAAIJL010000004">
    <property type="protein sequence ID" value="HAB8556877.1"/>
    <property type="molecule type" value="Genomic_DNA"/>
</dbReference>
<dbReference type="Proteomes" id="UP000339309">
    <property type="component" value="Unassembled WGS sequence"/>
</dbReference>
<evidence type="ECO:0000313" key="46">
    <source>
        <dbReference type="Proteomes" id="UP000460224"/>
    </source>
</evidence>
<evidence type="ECO:0000313" key="58">
    <source>
        <dbReference type="Proteomes" id="UP000841146"/>
    </source>
</evidence>
<evidence type="ECO:0000313" key="41">
    <source>
        <dbReference type="Proteomes" id="UP000389283"/>
    </source>
</evidence>
<dbReference type="Proteomes" id="UP000364988">
    <property type="component" value="Unassembled WGS sequence"/>
</dbReference>
<evidence type="ECO:0000313" key="29">
    <source>
        <dbReference type="EMBL" id="HAC0275082.1"/>
    </source>
</evidence>
<evidence type="ECO:0000313" key="16">
    <source>
        <dbReference type="EMBL" id="EAK8897914.1"/>
    </source>
</evidence>
<evidence type="ECO:0000313" key="6">
    <source>
        <dbReference type="EMBL" id="EAD5775302.1"/>
    </source>
</evidence>
<dbReference type="Proteomes" id="UP000345329">
    <property type="component" value="Unassembled WGS sequence"/>
</dbReference>
<evidence type="ECO:0000313" key="8">
    <source>
        <dbReference type="EMBL" id="EAG2087278.1"/>
    </source>
</evidence>
<dbReference type="EMBL" id="AALGDA010000101">
    <property type="protein sequence ID" value="ECY9784377.1"/>
    <property type="molecule type" value="Genomic_DNA"/>
</dbReference>
<dbReference type="Proteomes" id="UP000467347">
    <property type="component" value="Unassembled WGS sequence"/>
</dbReference>
<dbReference type="Proteomes" id="UP000423131">
    <property type="component" value="Unassembled WGS sequence"/>
</dbReference>
<evidence type="ECO:0000313" key="23">
    <source>
        <dbReference type="EMBL" id="EDN7714868.1"/>
    </source>
</evidence>
<evidence type="ECO:0000313" key="44">
    <source>
        <dbReference type="Proteomes" id="UP000423131"/>
    </source>
</evidence>
<reference evidence="57 58" key="1">
    <citation type="journal article" date="2018" name="Genome Biol.">
        <title>SKESA: strategic k-mer extension for scrupulous assemblies.</title>
        <authorList>
            <person name="Souvorov A."/>
            <person name="Agarwala R."/>
            <person name="Lipman D.J."/>
        </authorList>
    </citation>
    <scope>NUCLEOTIDE SEQUENCE [LARGE SCALE GENOMIC DNA]</scope>
    <source>
        <strain evidence="27 59">CFIAFB20100120</strain>
        <strain evidence="26 57">CFIAFB20130012</strain>
        <strain evidence="29">CFIAFB20170037</strain>
        <strain evidence="28 58">CFIAFB20170045</strain>
    </source>
</reference>
<evidence type="ECO:0000313" key="43">
    <source>
        <dbReference type="Proteomes" id="UP000410967"/>
    </source>
</evidence>
<evidence type="ECO:0000313" key="55">
    <source>
        <dbReference type="Proteomes" id="UP000549379"/>
    </source>
</evidence>
<dbReference type="EMBL" id="AANDSR010000003">
    <property type="protein sequence ID" value="EDN9836115.1"/>
    <property type="molecule type" value="Genomic_DNA"/>
</dbReference>
<evidence type="ECO:0000313" key="24">
    <source>
        <dbReference type="EMBL" id="EDN9836115.1"/>
    </source>
</evidence>
<evidence type="ECO:0000313" key="7">
    <source>
        <dbReference type="EMBL" id="EAD5786072.1"/>
    </source>
</evidence>
<dbReference type="EMBL" id="AABBYJ010000002">
    <property type="protein sequence ID" value="EAG4330239.1"/>
    <property type="molecule type" value="Genomic_DNA"/>
</dbReference>
<evidence type="ECO:0000313" key="42">
    <source>
        <dbReference type="Proteomes" id="UP000398321"/>
    </source>
</evidence>
<dbReference type="EMBL" id="AAANYR010000003">
    <property type="protein sequence ID" value="EAD5786072.1"/>
    <property type="molecule type" value="Genomic_DNA"/>
</dbReference>
<evidence type="ECO:0000313" key="54">
    <source>
        <dbReference type="Proteomes" id="UP000540117"/>
    </source>
</evidence>
<dbReference type="EMBL" id="AABBAW010000008">
    <property type="protein sequence ID" value="EAG2516215.1"/>
    <property type="molecule type" value="Genomic_DNA"/>
</dbReference>
<dbReference type="Proteomes" id="UP000525850">
    <property type="component" value="Unassembled WGS sequence"/>
</dbReference>
<dbReference type="EMBL" id="AAHZFN010000008">
    <property type="protein sequence ID" value="ECB9473546.1"/>
    <property type="molecule type" value="Genomic_DNA"/>
</dbReference>
<dbReference type="EMBL" id="AAANYN010000026">
    <property type="protein sequence ID" value="EAD5775302.1"/>
    <property type="molecule type" value="Genomic_DNA"/>
</dbReference>
<dbReference type="Proteomes" id="UP000376505">
    <property type="component" value="Unassembled WGS sequence"/>
</dbReference>
<dbReference type="Proteomes" id="UP000489121">
    <property type="component" value="Unassembled WGS sequence"/>
</dbReference>
<evidence type="ECO:0000313" key="21">
    <source>
        <dbReference type="EMBL" id="ECY6545528.1"/>
    </source>
</evidence>
<evidence type="ECO:0000313" key="2">
    <source>
        <dbReference type="EMBL" id="EAC5549875.1"/>
    </source>
</evidence>
<proteinExistence type="predicted"/>
<evidence type="ECO:0000313" key="49">
    <source>
        <dbReference type="Proteomes" id="UP000481141"/>
    </source>
</evidence>
<evidence type="ECO:0000313" key="40">
    <source>
        <dbReference type="Proteomes" id="UP000376505"/>
    </source>
</evidence>
<dbReference type="EMBL" id="AAIAJJ010000004">
    <property type="protein sequence ID" value="ECC1556776.1"/>
    <property type="molecule type" value="Genomic_DNA"/>
</dbReference>
<evidence type="ECO:0000313" key="10">
    <source>
        <dbReference type="EMBL" id="EAG2516215.1"/>
    </source>
</evidence>
<evidence type="ECO:0000313" key="57">
    <source>
        <dbReference type="Proteomes" id="UP000840197"/>
    </source>
</evidence>
<evidence type="ECO:0000313" key="5">
    <source>
        <dbReference type="EMBL" id="EAD3792493.1"/>
    </source>
</evidence>
<dbReference type="RefSeq" id="WP_003727334.1">
    <property type="nucleotide sequence ID" value="NC_021824.1"/>
</dbReference>
<dbReference type="EMBL" id="AAHZFY010000063">
    <property type="protein sequence ID" value="ECB9515094.1"/>
    <property type="molecule type" value="Genomic_DNA"/>
</dbReference>
<reference evidence="30 46" key="2">
    <citation type="submission" date="2018-04" db="EMBL/GenBank/DDBJ databases">
        <title>Genome Analysis of a Prevalent Clone of Listeria monocytogenes Sequence Type 87 in China.</title>
        <authorList>
            <person name="Wang Y."/>
        </authorList>
    </citation>
    <scope>NUCLEOTIDE SEQUENCE [LARGE SCALE GENOMIC DNA]</scope>
    <source>
        <strain evidence="30 46">ICDC_LM1523</strain>
    </source>
</reference>
<dbReference type="EMBL" id="AANPAU010000003">
    <property type="protein sequence ID" value="EDP8513812.1"/>
    <property type="molecule type" value="Genomic_DNA"/>
</dbReference>
<dbReference type="Proteomes" id="UP000398321">
    <property type="component" value="Unassembled WGS sequence"/>
</dbReference>
<dbReference type="InterPro" id="IPR006524">
    <property type="entry name" value="ArpU-like"/>
</dbReference>
<dbReference type="Proteomes" id="UP000528151">
    <property type="component" value="Unassembled WGS sequence"/>
</dbReference>
<protein>
    <submittedName>
        <fullName evidence="16">Transcriptional regulator</fullName>
    </submittedName>
</protein>
<dbReference type="EMBL" id="QDAY01000003">
    <property type="protein sequence ID" value="KAA9448925.1"/>
    <property type="molecule type" value="Genomic_DNA"/>
</dbReference>
<evidence type="ECO:0000313" key="19">
    <source>
        <dbReference type="EMBL" id="ECB9515094.1"/>
    </source>
</evidence>
<dbReference type="Proteomes" id="UP000410967">
    <property type="component" value="Unassembled WGS sequence"/>
</dbReference>
<evidence type="ECO:0000313" key="51">
    <source>
        <dbReference type="Proteomes" id="UP000525850"/>
    </source>
</evidence>
<dbReference type="Proteomes" id="UP000389283">
    <property type="component" value="Unassembled WGS sequence"/>
</dbReference>
<evidence type="ECO:0000313" key="13">
    <source>
        <dbReference type="EMBL" id="EAG4463468.1"/>
    </source>
</evidence>
<evidence type="ECO:0000313" key="4">
    <source>
        <dbReference type="EMBL" id="EAC9039112.1"/>
    </source>
</evidence>
<dbReference type="EMBL" id="AALEDS010000021">
    <property type="protein sequence ID" value="ECY6545528.1"/>
    <property type="molecule type" value="Genomic_DNA"/>
</dbReference>
<dbReference type="EMBL" id="AAAMZD010000003">
    <property type="protein sequence ID" value="EAD3792493.1"/>
    <property type="molecule type" value="Genomic_DNA"/>
</dbReference>
<dbReference type="Proteomes" id="UP000354255">
    <property type="component" value="Unassembled WGS sequence"/>
</dbReference>
<evidence type="ECO:0000313" key="35">
    <source>
        <dbReference type="Proteomes" id="UP000345329"/>
    </source>
</evidence>
<dbReference type="Proteomes" id="UP000455569">
    <property type="component" value="Unassembled WGS sequence"/>
</dbReference>
<dbReference type="EMBL" id="AAAIKW010000002">
    <property type="protein sequence ID" value="EAC4551488.1"/>
    <property type="molecule type" value="Genomic_DNA"/>
</dbReference>
<dbReference type="EMBL" id="AAAJKI010000027">
    <property type="protein sequence ID" value="EAC6548827.1"/>
    <property type="molecule type" value="Genomic_DNA"/>
</dbReference>
<evidence type="ECO:0000313" key="28">
    <source>
        <dbReference type="EMBL" id="HAC0012802.1"/>
    </source>
</evidence>
<dbReference type="EMBL" id="DAAJCS010000004">
    <property type="protein sequence ID" value="HAC0012802.1"/>
    <property type="molecule type" value="Genomic_DNA"/>
</dbReference>
<evidence type="ECO:0000313" key="20">
    <source>
        <dbReference type="EMBL" id="ECC1556776.1"/>
    </source>
</evidence>
<evidence type="ECO:0000313" key="31">
    <source>
        <dbReference type="Proteomes" id="UP000331186"/>
    </source>
</evidence>
<dbReference type="Proteomes" id="UP000842809">
    <property type="component" value="Unassembled WGS sequence"/>
</dbReference>
<evidence type="ECO:0000313" key="15">
    <source>
        <dbReference type="EMBL" id="EAH4241997.1"/>
    </source>
</evidence>